<dbReference type="Gene3D" id="3.40.50.1820">
    <property type="entry name" value="alpha/beta hydrolase"/>
    <property type="match status" value="1"/>
</dbReference>
<dbReference type="InParanoid" id="A0A067PE46"/>
<gene>
    <name evidence="2" type="ORF">JAAARDRAFT_183518</name>
</gene>
<keyword evidence="1" id="KW-0812">Transmembrane</keyword>
<dbReference type="OrthoDB" id="6431331at2759"/>
<sequence>MHVIDSTFTDDISERPLRRRPRDWSFYFVLICAVLPVWSLVPFSWIFITFTLYSGSISSLPWQGKALFVVALCEIIFSLYHSRLARRVSEVVPNPRTQLVELQSTFSRVLQTGLVSLPDDGYDHLTLTHPSQGSTQRIELHTMKLNFEDPRAVDFRNYLRTWFSKAPWSQIRTREIHTWLYWIIFNSTIPPFYALPEAHKELLDEVVQKIEMRSGSKIPKGSNPSVKPLLLTLDPINVTARPFVWYVCLGIVNWLVKAWYMYAWGAVHGCYNGLEYILYTPQTWSPCLDRQPIVFLYGLGLGLAQYNHFLAHLLRALPDCPVLIPLQPHISQDIFHARFLNPMGRPEMAECLAGLVRELGWVQEGSDGETRDDGESHLKEKGITVLSHSNGSYVHAWLLKAHPNMIARSCFVDPVTFCIWEGDVCYNFIYRPCSTGIELLMRYFVGAELGIANVLQRHFDWSSNSLWYEEIPNARDPNKTMFFLGGKDSVVDAERVKRYLSSHGIKQGLWFDPDGQHGQALLGRGPGRAKVIRWLRGDLPN</sequence>
<dbReference type="Proteomes" id="UP000027265">
    <property type="component" value="Unassembled WGS sequence"/>
</dbReference>
<dbReference type="PANTHER" id="PTHR37471:SF1">
    <property type="entry name" value="AB HYDROLASE-1 DOMAIN-CONTAINING PROTEIN"/>
    <property type="match status" value="1"/>
</dbReference>
<keyword evidence="3" id="KW-1185">Reference proteome</keyword>
<name>A0A067PE46_9AGAM</name>
<dbReference type="SUPFAM" id="SSF53474">
    <property type="entry name" value="alpha/beta-Hydrolases"/>
    <property type="match status" value="1"/>
</dbReference>
<dbReference type="PANTHER" id="PTHR37471">
    <property type="entry name" value="UNNAMED PRODUCT"/>
    <property type="match status" value="1"/>
</dbReference>
<feature type="transmembrane region" description="Helical" evidence="1">
    <location>
        <begin position="60"/>
        <end position="80"/>
    </location>
</feature>
<feature type="transmembrane region" description="Helical" evidence="1">
    <location>
        <begin position="243"/>
        <end position="262"/>
    </location>
</feature>
<organism evidence="2 3">
    <name type="scientific">Jaapia argillacea MUCL 33604</name>
    <dbReference type="NCBI Taxonomy" id="933084"/>
    <lineage>
        <taxon>Eukaryota</taxon>
        <taxon>Fungi</taxon>
        <taxon>Dikarya</taxon>
        <taxon>Basidiomycota</taxon>
        <taxon>Agaricomycotina</taxon>
        <taxon>Agaricomycetes</taxon>
        <taxon>Agaricomycetidae</taxon>
        <taxon>Jaapiales</taxon>
        <taxon>Jaapiaceae</taxon>
        <taxon>Jaapia</taxon>
    </lineage>
</organism>
<reference evidence="3" key="1">
    <citation type="journal article" date="2014" name="Proc. Natl. Acad. Sci. U.S.A.">
        <title>Extensive sampling of basidiomycete genomes demonstrates inadequacy of the white-rot/brown-rot paradigm for wood decay fungi.</title>
        <authorList>
            <person name="Riley R."/>
            <person name="Salamov A.A."/>
            <person name="Brown D.W."/>
            <person name="Nagy L.G."/>
            <person name="Floudas D."/>
            <person name="Held B.W."/>
            <person name="Levasseur A."/>
            <person name="Lombard V."/>
            <person name="Morin E."/>
            <person name="Otillar R."/>
            <person name="Lindquist E.A."/>
            <person name="Sun H."/>
            <person name="LaButti K.M."/>
            <person name="Schmutz J."/>
            <person name="Jabbour D."/>
            <person name="Luo H."/>
            <person name="Baker S.E."/>
            <person name="Pisabarro A.G."/>
            <person name="Walton J.D."/>
            <person name="Blanchette R.A."/>
            <person name="Henrissat B."/>
            <person name="Martin F."/>
            <person name="Cullen D."/>
            <person name="Hibbett D.S."/>
            <person name="Grigoriev I.V."/>
        </authorList>
    </citation>
    <scope>NUCLEOTIDE SEQUENCE [LARGE SCALE GENOMIC DNA]</scope>
    <source>
        <strain evidence="3">MUCL 33604</strain>
    </source>
</reference>
<keyword evidence="1" id="KW-0472">Membrane</keyword>
<keyword evidence="1" id="KW-1133">Transmembrane helix</keyword>
<evidence type="ECO:0000256" key="1">
    <source>
        <dbReference type="SAM" id="Phobius"/>
    </source>
</evidence>
<protein>
    <recommendedName>
        <fullName evidence="4">AB hydrolase-1 domain-containing protein</fullName>
    </recommendedName>
</protein>
<accession>A0A067PE46</accession>
<feature type="transmembrane region" description="Helical" evidence="1">
    <location>
        <begin position="24"/>
        <end position="48"/>
    </location>
</feature>
<dbReference type="InterPro" id="IPR029058">
    <property type="entry name" value="AB_hydrolase_fold"/>
</dbReference>
<dbReference type="AlphaFoldDB" id="A0A067PE46"/>
<evidence type="ECO:0000313" key="3">
    <source>
        <dbReference type="Proteomes" id="UP000027265"/>
    </source>
</evidence>
<evidence type="ECO:0000313" key="2">
    <source>
        <dbReference type="EMBL" id="KDQ53188.1"/>
    </source>
</evidence>
<proteinExistence type="predicted"/>
<dbReference type="EMBL" id="KL197735">
    <property type="protein sequence ID" value="KDQ53188.1"/>
    <property type="molecule type" value="Genomic_DNA"/>
</dbReference>
<evidence type="ECO:0008006" key="4">
    <source>
        <dbReference type="Google" id="ProtNLM"/>
    </source>
</evidence>
<dbReference type="HOGENOM" id="CLU_028357_0_0_1"/>
<dbReference type="STRING" id="933084.A0A067PE46"/>